<dbReference type="Proteomes" id="UP000253606">
    <property type="component" value="Plasmid pACPOL3"/>
</dbReference>
<dbReference type="Pfam" id="PF02796">
    <property type="entry name" value="HTH_7"/>
    <property type="match status" value="1"/>
</dbReference>
<keyword evidence="2" id="KW-0229">DNA integration</keyword>
<dbReference type="PANTHER" id="PTHR30461">
    <property type="entry name" value="DNA-INVERTASE FROM LAMBDOID PROPHAGE"/>
    <property type="match status" value="1"/>
</dbReference>
<keyword evidence="3" id="KW-0230">DNA invertase</keyword>
<evidence type="ECO:0000313" key="11">
    <source>
        <dbReference type="Proteomes" id="UP000253606"/>
    </source>
</evidence>
<dbReference type="KEGG" id="abas:ACPOL_7266"/>
<keyword evidence="4" id="KW-0238">DNA-binding</keyword>
<dbReference type="EMBL" id="CP030843">
    <property type="protein sequence ID" value="AXC16128.1"/>
    <property type="molecule type" value="Genomic_DNA"/>
</dbReference>
<dbReference type="FunFam" id="3.40.50.1390:FF:000001">
    <property type="entry name" value="DNA recombinase"/>
    <property type="match status" value="1"/>
</dbReference>
<dbReference type="GO" id="GO:0003677">
    <property type="term" value="F:DNA binding"/>
    <property type="evidence" value="ECO:0007669"/>
    <property type="project" value="UniProtKB-KW"/>
</dbReference>
<dbReference type="Pfam" id="PF00239">
    <property type="entry name" value="Resolvase"/>
    <property type="match status" value="1"/>
</dbReference>
<dbReference type="InterPro" id="IPR006120">
    <property type="entry name" value="Resolvase_HTH_dom"/>
</dbReference>
<dbReference type="GO" id="GO:0000150">
    <property type="term" value="F:DNA strand exchange activity"/>
    <property type="evidence" value="ECO:0007669"/>
    <property type="project" value="UniProtKB-KW"/>
</dbReference>
<geneLocation type="plasmid" evidence="9">
    <name>pACPOL4</name>
</geneLocation>
<dbReference type="AlphaFoldDB" id="A0A2Z5GAW4"/>
<comment type="similarity">
    <text evidence="1">Belongs to the site-specific recombinase resolvase family.</text>
</comment>
<dbReference type="OrthoDB" id="9797501at2"/>
<dbReference type="PANTHER" id="PTHR30461:SF2">
    <property type="entry name" value="SERINE RECOMBINASE PINE-RELATED"/>
    <property type="match status" value="1"/>
</dbReference>
<feature type="domain" description="Resolvase/invertase-type recombinase catalytic" evidence="8">
    <location>
        <begin position="1"/>
        <end position="135"/>
    </location>
</feature>
<dbReference type="RefSeq" id="WP_114211318.1">
    <property type="nucleotide sequence ID" value="NZ_CP030843.1"/>
</dbReference>
<name>A0A2Z5GAW4_9BACT</name>
<reference evidence="9 11" key="1">
    <citation type="journal article" date="2018" name="Front. Microbiol.">
        <title>Hydrolytic Capabilities as a Key to Environmental Success: Chitinolytic and Cellulolytic Acidobacteria From Acidic Sub-arctic Soils and Boreal Peatlands.</title>
        <authorList>
            <person name="Belova S.E."/>
            <person name="Ravin N.V."/>
            <person name="Pankratov T.A."/>
            <person name="Rakitin A.L."/>
            <person name="Ivanova A.A."/>
            <person name="Beletsky A.V."/>
            <person name="Mardanov A.V."/>
            <person name="Sinninghe Damste J.S."/>
            <person name="Dedysh S.N."/>
        </authorList>
    </citation>
    <scope>NUCLEOTIDE SEQUENCE [LARGE SCALE GENOMIC DNA]</scope>
    <source>
        <strain evidence="9 11">SBC82</strain>
        <plasmid evidence="10">pACPOL3</plasmid>
        <plasmid evidence="11">pacpol3</plasmid>
        <plasmid evidence="11">pacpol4</plasmid>
        <plasmid evidence="9">pACPOL4</plasmid>
    </source>
</reference>
<evidence type="ECO:0000256" key="3">
    <source>
        <dbReference type="ARBA" id="ARBA00023100"/>
    </source>
</evidence>
<protein>
    <submittedName>
        <fullName evidence="10">Mobile element protein</fullName>
    </submittedName>
    <submittedName>
        <fullName evidence="9">Resolvase</fullName>
    </submittedName>
</protein>
<dbReference type="KEGG" id="abas:ACPOL_6922"/>
<organism evidence="9 11">
    <name type="scientific">Acidisarcina polymorpha</name>
    <dbReference type="NCBI Taxonomy" id="2211140"/>
    <lineage>
        <taxon>Bacteria</taxon>
        <taxon>Pseudomonadati</taxon>
        <taxon>Acidobacteriota</taxon>
        <taxon>Terriglobia</taxon>
        <taxon>Terriglobales</taxon>
        <taxon>Acidobacteriaceae</taxon>
        <taxon>Acidisarcina</taxon>
    </lineage>
</organism>
<dbReference type="SUPFAM" id="SSF53041">
    <property type="entry name" value="Resolvase-like"/>
    <property type="match status" value="1"/>
</dbReference>
<geneLocation type="plasmid" evidence="11">
    <name>pacpol3</name>
</geneLocation>
<dbReference type="EMBL" id="CP030844">
    <property type="protein sequence ID" value="AXC16456.1"/>
    <property type="molecule type" value="Genomic_DNA"/>
</dbReference>
<proteinExistence type="inferred from homology"/>
<dbReference type="Proteomes" id="UP000253606">
    <property type="component" value="Plasmid pACPOL4"/>
</dbReference>
<evidence type="ECO:0000313" key="10">
    <source>
        <dbReference type="EMBL" id="AXC16456.1"/>
    </source>
</evidence>
<keyword evidence="5" id="KW-0233">DNA recombination</keyword>
<dbReference type="SUPFAM" id="SSF46689">
    <property type="entry name" value="Homeodomain-like"/>
    <property type="match status" value="1"/>
</dbReference>
<evidence type="ECO:0000256" key="5">
    <source>
        <dbReference type="ARBA" id="ARBA00023172"/>
    </source>
</evidence>
<dbReference type="PROSITE" id="PS00397">
    <property type="entry name" value="RECOMBINASES_1"/>
    <property type="match status" value="1"/>
</dbReference>
<evidence type="ECO:0000259" key="8">
    <source>
        <dbReference type="PROSITE" id="PS51736"/>
    </source>
</evidence>
<gene>
    <name evidence="9" type="ORF">ACPOL_6922</name>
    <name evidence="10" type="ORF">ACPOL_7266</name>
</gene>
<keyword evidence="11" id="KW-1185">Reference proteome</keyword>
<dbReference type="InterPro" id="IPR006118">
    <property type="entry name" value="Recombinase_CS"/>
</dbReference>
<evidence type="ECO:0000256" key="6">
    <source>
        <dbReference type="PIRSR" id="PIRSR606118-50"/>
    </source>
</evidence>
<feature type="active site" description="O-(5'-phospho-DNA)-serine intermediate" evidence="6 7">
    <location>
        <position position="9"/>
    </location>
</feature>
<dbReference type="CDD" id="cd00569">
    <property type="entry name" value="HTH_Hin_like"/>
    <property type="match status" value="1"/>
</dbReference>
<dbReference type="CDD" id="cd03768">
    <property type="entry name" value="SR_ResInv"/>
    <property type="match status" value="1"/>
</dbReference>
<dbReference type="SMART" id="SM00857">
    <property type="entry name" value="Resolvase"/>
    <property type="match status" value="1"/>
</dbReference>
<dbReference type="InterPro" id="IPR050639">
    <property type="entry name" value="SSR_resolvase"/>
</dbReference>
<geneLocation type="plasmid" evidence="10">
    <name>pACPOL3</name>
</geneLocation>
<evidence type="ECO:0000256" key="2">
    <source>
        <dbReference type="ARBA" id="ARBA00022908"/>
    </source>
</evidence>
<keyword evidence="9" id="KW-0614">Plasmid</keyword>
<evidence type="ECO:0000256" key="1">
    <source>
        <dbReference type="ARBA" id="ARBA00009913"/>
    </source>
</evidence>
<accession>A0A2Z5GAW4</accession>
<dbReference type="Gene3D" id="3.40.50.1390">
    <property type="entry name" value="Resolvase, N-terminal catalytic domain"/>
    <property type="match status" value="1"/>
</dbReference>
<dbReference type="Gene3D" id="1.10.10.60">
    <property type="entry name" value="Homeodomain-like"/>
    <property type="match status" value="1"/>
</dbReference>
<dbReference type="InterPro" id="IPR009057">
    <property type="entry name" value="Homeodomain-like_sf"/>
</dbReference>
<sequence length="186" mass="20662">MKYGYARVSTDDQTGAMQLAALKKDGCKKIFTDKGISGAASKAPALLRLLKVLKSGDSITVWKLDRLGRTTRNLVILLDDLKQRGVKFKSLTQAIDTETPGGRAMWQLLAVFAEMEHSLIRERTTAGIADARSRGVKFGHKPKLTRQHIEQARKLIAAGERPEDVADSFHVGRSTLYRDLQEKITN</sequence>
<evidence type="ECO:0000313" key="9">
    <source>
        <dbReference type="EMBL" id="AXC16128.1"/>
    </source>
</evidence>
<geneLocation type="plasmid" evidence="11">
    <name>pacpol4</name>
</geneLocation>
<dbReference type="InterPro" id="IPR006119">
    <property type="entry name" value="Resolv_N"/>
</dbReference>
<dbReference type="InterPro" id="IPR036162">
    <property type="entry name" value="Resolvase-like_N_sf"/>
</dbReference>
<evidence type="ECO:0000256" key="7">
    <source>
        <dbReference type="PROSITE-ProRule" id="PRU10137"/>
    </source>
</evidence>
<dbReference type="PROSITE" id="PS51736">
    <property type="entry name" value="RECOMBINASES_3"/>
    <property type="match status" value="1"/>
</dbReference>
<dbReference type="GO" id="GO:0015074">
    <property type="term" value="P:DNA integration"/>
    <property type="evidence" value="ECO:0007669"/>
    <property type="project" value="UniProtKB-KW"/>
</dbReference>
<evidence type="ECO:0000256" key="4">
    <source>
        <dbReference type="ARBA" id="ARBA00023125"/>
    </source>
</evidence>